<evidence type="ECO:0000313" key="2">
    <source>
        <dbReference type="Proteomes" id="UP000663874"/>
    </source>
</evidence>
<gene>
    <name evidence="1" type="ORF">FNK824_LOCUS34422</name>
</gene>
<sequence length="42" mass="4850">TNSYSEQQQTVIIPSISHVEHVKPPNRVTKPLTKSFICYSYE</sequence>
<feature type="non-terminal residue" evidence="1">
    <location>
        <position position="1"/>
    </location>
</feature>
<reference evidence="1" key="1">
    <citation type="submission" date="2021-02" db="EMBL/GenBank/DDBJ databases">
        <authorList>
            <person name="Nowell W R."/>
        </authorList>
    </citation>
    <scope>NUCLEOTIDE SEQUENCE</scope>
</reference>
<protein>
    <submittedName>
        <fullName evidence="1">Uncharacterized protein</fullName>
    </submittedName>
</protein>
<organism evidence="1 2">
    <name type="scientific">Rotaria sordida</name>
    <dbReference type="NCBI Taxonomy" id="392033"/>
    <lineage>
        <taxon>Eukaryota</taxon>
        <taxon>Metazoa</taxon>
        <taxon>Spiralia</taxon>
        <taxon>Gnathifera</taxon>
        <taxon>Rotifera</taxon>
        <taxon>Eurotatoria</taxon>
        <taxon>Bdelloidea</taxon>
        <taxon>Philodinida</taxon>
        <taxon>Philodinidae</taxon>
        <taxon>Rotaria</taxon>
    </lineage>
</organism>
<dbReference type="EMBL" id="CAJOBE010013506">
    <property type="protein sequence ID" value="CAF4165733.1"/>
    <property type="molecule type" value="Genomic_DNA"/>
</dbReference>
<name>A0A819ZMK3_9BILA</name>
<comment type="caution">
    <text evidence="1">The sequence shown here is derived from an EMBL/GenBank/DDBJ whole genome shotgun (WGS) entry which is preliminary data.</text>
</comment>
<dbReference type="Proteomes" id="UP000663874">
    <property type="component" value="Unassembled WGS sequence"/>
</dbReference>
<proteinExistence type="predicted"/>
<evidence type="ECO:0000313" key="1">
    <source>
        <dbReference type="EMBL" id="CAF4165733.1"/>
    </source>
</evidence>
<dbReference type="AlphaFoldDB" id="A0A819ZMK3"/>
<accession>A0A819ZMK3</accession>